<dbReference type="InterPro" id="IPR036463">
    <property type="entry name" value="Urease_gamma_sf"/>
</dbReference>
<dbReference type="InterPro" id="IPR008223">
    <property type="entry name" value="Urease_gamma-beta_su"/>
</dbReference>
<keyword evidence="3" id="KW-0963">Cytoplasm</keyword>
<dbReference type="InterPro" id="IPR050069">
    <property type="entry name" value="Urease_subunit"/>
</dbReference>
<reference evidence="7" key="1">
    <citation type="submission" date="2020-08" db="EMBL/GenBank/DDBJ databases">
        <authorList>
            <person name="Cejkova D."/>
            <person name="Kubasova T."/>
            <person name="Jahodarova E."/>
            <person name="Rychlik I."/>
        </authorList>
    </citation>
    <scope>NUCLEOTIDE SEQUENCE</scope>
    <source>
        <strain evidence="7">An836</strain>
    </source>
</reference>
<dbReference type="PANTHER" id="PTHR33569:SF1">
    <property type="entry name" value="UREASE"/>
    <property type="match status" value="1"/>
</dbReference>
<dbReference type="FunFam" id="2.10.150.10:FF:000001">
    <property type="entry name" value="Urease subunit beta"/>
    <property type="match status" value="1"/>
</dbReference>
<dbReference type="NCBIfam" id="NF009712">
    <property type="entry name" value="PRK13241.1"/>
    <property type="match status" value="1"/>
</dbReference>
<dbReference type="NCBIfam" id="NF009671">
    <property type="entry name" value="PRK13192.1"/>
    <property type="match status" value="1"/>
</dbReference>
<dbReference type="InterPro" id="IPR002026">
    <property type="entry name" value="Urease_gamma/gamma-beta_su"/>
</dbReference>
<evidence type="ECO:0000256" key="3">
    <source>
        <dbReference type="ARBA" id="ARBA00022490"/>
    </source>
</evidence>
<dbReference type="HAMAP" id="MF_01954">
    <property type="entry name" value="Urease_beta"/>
    <property type="match status" value="1"/>
</dbReference>
<dbReference type="CDD" id="cd00407">
    <property type="entry name" value="Urease_beta"/>
    <property type="match status" value="1"/>
</dbReference>
<dbReference type="HAMAP" id="MF_00739">
    <property type="entry name" value="Urease_gamma"/>
    <property type="match status" value="1"/>
</dbReference>
<dbReference type="SUPFAM" id="SSF54111">
    <property type="entry name" value="Urease, gamma-subunit"/>
    <property type="match status" value="1"/>
</dbReference>
<comment type="catalytic activity">
    <reaction evidence="5">
        <text>urea + 2 H2O + H(+) = hydrogencarbonate + 2 NH4(+)</text>
        <dbReference type="Rhea" id="RHEA:20557"/>
        <dbReference type="ChEBI" id="CHEBI:15377"/>
        <dbReference type="ChEBI" id="CHEBI:15378"/>
        <dbReference type="ChEBI" id="CHEBI:16199"/>
        <dbReference type="ChEBI" id="CHEBI:17544"/>
        <dbReference type="ChEBI" id="CHEBI:28938"/>
        <dbReference type="EC" id="3.5.1.5"/>
    </reaction>
</comment>
<name>A0A939BAD1_9BIFI</name>
<accession>A0A939BAD1</accession>
<dbReference type="Pfam" id="PF00699">
    <property type="entry name" value="Urease_beta"/>
    <property type="match status" value="1"/>
</dbReference>
<evidence type="ECO:0000256" key="6">
    <source>
        <dbReference type="SAM" id="MobiDB-lite"/>
    </source>
</evidence>
<dbReference type="InterPro" id="IPR002019">
    <property type="entry name" value="Urease_beta-like"/>
</dbReference>
<comment type="caution">
    <text evidence="7">The sequence shown here is derived from an EMBL/GenBank/DDBJ whole genome shotgun (WGS) entry which is preliminary data.</text>
</comment>
<dbReference type="GO" id="GO:0009039">
    <property type="term" value="F:urease activity"/>
    <property type="evidence" value="ECO:0007669"/>
    <property type="project" value="UniProtKB-EC"/>
</dbReference>
<reference evidence="7" key="2">
    <citation type="journal article" date="2021" name="Sci. Rep.">
        <title>The distribution of antibiotic resistance genes in chicken gut microbiota commensals.</title>
        <authorList>
            <person name="Juricova H."/>
            <person name="Matiasovicova J."/>
            <person name="Kubasova T."/>
            <person name="Cejkova D."/>
            <person name="Rychlik I."/>
        </authorList>
    </citation>
    <scope>NUCLEOTIDE SEQUENCE</scope>
    <source>
        <strain evidence="7">An836</strain>
    </source>
</reference>
<evidence type="ECO:0000256" key="5">
    <source>
        <dbReference type="ARBA" id="ARBA00047778"/>
    </source>
</evidence>
<dbReference type="GO" id="GO:0035550">
    <property type="term" value="C:urease complex"/>
    <property type="evidence" value="ECO:0007669"/>
    <property type="project" value="InterPro"/>
</dbReference>
<dbReference type="GO" id="GO:0016151">
    <property type="term" value="F:nickel cation binding"/>
    <property type="evidence" value="ECO:0007669"/>
    <property type="project" value="InterPro"/>
</dbReference>
<gene>
    <name evidence="7" type="primary">ureA</name>
    <name evidence="7" type="ORF">H7U32_08870</name>
</gene>
<dbReference type="HAMAP" id="MF_01955">
    <property type="entry name" value="Urease_beta_gamma"/>
    <property type="match status" value="1"/>
</dbReference>
<proteinExistence type="inferred from homology"/>
<dbReference type="SUPFAM" id="SSF51278">
    <property type="entry name" value="Urease, beta-subunit"/>
    <property type="match status" value="1"/>
</dbReference>
<evidence type="ECO:0000313" key="8">
    <source>
        <dbReference type="Proteomes" id="UP000718821"/>
    </source>
</evidence>
<dbReference type="EC" id="3.5.1.5" evidence="2"/>
<protein>
    <recommendedName>
        <fullName evidence="2">urease</fullName>
        <ecNumber evidence="2">3.5.1.5</ecNumber>
    </recommendedName>
</protein>
<evidence type="ECO:0000313" key="7">
    <source>
        <dbReference type="EMBL" id="MBM6700399.1"/>
    </source>
</evidence>
<dbReference type="Gene3D" id="3.30.280.10">
    <property type="entry name" value="Urease, gamma-like subunit"/>
    <property type="match status" value="1"/>
</dbReference>
<keyword evidence="8" id="KW-1185">Reference proteome</keyword>
<dbReference type="InterPro" id="IPR036461">
    <property type="entry name" value="Urease_betasu_sf"/>
</dbReference>
<dbReference type="NCBIfam" id="TIGR00192">
    <property type="entry name" value="urease_beta"/>
    <property type="match status" value="1"/>
</dbReference>
<evidence type="ECO:0000256" key="2">
    <source>
        <dbReference type="ARBA" id="ARBA00012934"/>
    </source>
</evidence>
<dbReference type="Proteomes" id="UP000718821">
    <property type="component" value="Unassembled WGS sequence"/>
</dbReference>
<comment type="pathway">
    <text evidence="1">Nitrogen metabolism; urea degradation; CO(2) and NH(3) from urea (urease route): step 1/1.</text>
</comment>
<dbReference type="PANTHER" id="PTHR33569">
    <property type="entry name" value="UREASE"/>
    <property type="match status" value="1"/>
</dbReference>
<dbReference type="GO" id="GO:0043419">
    <property type="term" value="P:urea catabolic process"/>
    <property type="evidence" value="ECO:0007669"/>
    <property type="project" value="InterPro"/>
</dbReference>
<sequence>MRLTPRETEKLLLHLAGELAKERRARGVKLNYPETVALISSEVMERAREGRTVAELMAYGRTVVKADEVMPGVAEMLHEVEVEATFPDGTKLVSIHDPVETTGGPTPGEYLPADGDLTLNEGREAIEVDVTNTADRPIQIGSHYHFFEANRYLCFDRRAAYGKHLDIAAGTAVRFEPGESHRVRLVDFGGTREIHGFAGLTEGKLDDPAVREAAFAAARERGFLGMDGAADDAAPSDGTAASDGTASDGK</sequence>
<dbReference type="PIRSF" id="PIRSF001225">
    <property type="entry name" value="Urease_gammabeta"/>
    <property type="match status" value="1"/>
</dbReference>
<evidence type="ECO:0000256" key="1">
    <source>
        <dbReference type="ARBA" id="ARBA00004897"/>
    </source>
</evidence>
<dbReference type="CDD" id="cd00390">
    <property type="entry name" value="Urease_gamma"/>
    <property type="match status" value="1"/>
</dbReference>
<dbReference type="NCBIfam" id="NF009682">
    <property type="entry name" value="PRK13203.1"/>
    <property type="match status" value="1"/>
</dbReference>
<feature type="region of interest" description="Disordered" evidence="6">
    <location>
        <begin position="227"/>
        <end position="250"/>
    </location>
</feature>
<dbReference type="RefSeq" id="WP_204469716.1">
    <property type="nucleotide sequence ID" value="NZ_JACLYU010000029.1"/>
</dbReference>
<keyword evidence="4 7" id="KW-0378">Hydrolase</keyword>
<evidence type="ECO:0000256" key="4">
    <source>
        <dbReference type="ARBA" id="ARBA00022801"/>
    </source>
</evidence>
<dbReference type="NCBIfam" id="TIGR00193">
    <property type="entry name" value="urease_gam"/>
    <property type="match status" value="1"/>
</dbReference>
<dbReference type="Gene3D" id="2.10.150.10">
    <property type="entry name" value="Urease, beta subunit"/>
    <property type="match status" value="1"/>
</dbReference>
<dbReference type="EMBL" id="JACLYU010000029">
    <property type="protein sequence ID" value="MBM6700399.1"/>
    <property type="molecule type" value="Genomic_DNA"/>
</dbReference>
<dbReference type="Pfam" id="PF00547">
    <property type="entry name" value="Urease_gamma"/>
    <property type="match status" value="1"/>
</dbReference>
<dbReference type="InterPro" id="IPR012010">
    <property type="entry name" value="Urease_gamma"/>
</dbReference>
<feature type="compositionally biased region" description="Low complexity" evidence="6">
    <location>
        <begin position="227"/>
        <end position="244"/>
    </location>
</feature>
<dbReference type="AlphaFoldDB" id="A0A939BAD1"/>
<organism evidence="7 8">
    <name type="scientific">Bifidobacterium pullorum subsp. saeculare</name>
    <dbReference type="NCBI Taxonomy" id="78257"/>
    <lineage>
        <taxon>Bacteria</taxon>
        <taxon>Bacillati</taxon>
        <taxon>Actinomycetota</taxon>
        <taxon>Actinomycetes</taxon>
        <taxon>Bifidobacteriales</taxon>
        <taxon>Bifidobacteriaceae</taxon>
        <taxon>Bifidobacterium</taxon>
    </lineage>
</organism>